<accession>A0ABT5FY72</accession>
<dbReference type="EMBL" id="JAQOSK010000009">
    <property type="protein sequence ID" value="MDC2957488.1"/>
    <property type="molecule type" value="Genomic_DNA"/>
</dbReference>
<organism evidence="1 2">
    <name type="scientific">Streptomyces gilvifuscus</name>
    <dbReference type="NCBI Taxonomy" id="1550617"/>
    <lineage>
        <taxon>Bacteria</taxon>
        <taxon>Bacillati</taxon>
        <taxon>Actinomycetota</taxon>
        <taxon>Actinomycetes</taxon>
        <taxon>Kitasatosporales</taxon>
        <taxon>Streptomycetaceae</taxon>
        <taxon>Streptomyces</taxon>
    </lineage>
</organism>
<reference evidence="1 2" key="1">
    <citation type="journal article" date="2015" name="Int. J. Syst. Evol. Microbiol.">
        <title>Streptomyces gilvifuscus sp. nov., an actinomycete that produces antibacterial compounds isolated from soil.</title>
        <authorList>
            <person name="Nguyen T.M."/>
            <person name="Kim J."/>
        </authorList>
    </citation>
    <scope>NUCLEOTIDE SEQUENCE [LARGE SCALE GENOMIC DNA]</scope>
    <source>
        <strain evidence="1 2">T113</strain>
    </source>
</reference>
<evidence type="ECO:0008006" key="3">
    <source>
        <dbReference type="Google" id="ProtNLM"/>
    </source>
</evidence>
<evidence type="ECO:0000313" key="2">
    <source>
        <dbReference type="Proteomes" id="UP001221328"/>
    </source>
</evidence>
<keyword evidence="2" id="KW-1185">Reference proteome</keyword>
<gene>
    <name evidence="1" type="ORF">PO587_23790</name>
</gene>
<evidence type="ECO:0000313" key="1">
    <source>
        <dbReference type="EMBL" id="MDC2957488.1"/>
    </source>
</evidence>
<dbReference type="Proteomes" id="UP001221328">
    <property type="component" value="Unassembled WGS sequence"/>
</dbReference>
<name>A0ABT5FY72_9ACTN</name>
<proteinExistence type="predicted"/>
<protein>
    <recommendedName>
        <fullName evidence="3">Integrase</fullName>
    </recommendedName>
</protein>
<dbReference type="RefSeq" id="WP_272176585.1">
    <property type="nucleotide sequence ID" value="NZ_JAQOSK010000009.1"/>
</dbReference>
<comment type="caution">
    <text evidence="1">The sequence shown here is derived from an EMBL/GenBank/DDBJ whole genome shotgun (WGS) entry which is preliminary data.</text>
</comment>
<sequence length="43" mass="5059">MAKRRANGEGTITKREDGRFDAAAYVYRPDGTRTRKFRLWQDP</sequence>